<dbReference type="InterPro" id="IPR036390">
    <property type="entry name" value="WH_DNA-bd_sf"/>
</dbReference>
<dbReference type="SUPFAM" id="SSF53067">
    <property type="entry name" value="Actin-like ATPase domain"/>
    <property type="match status" value="1"/>
</dbReference>
<dbReference type="InterPro" id="IPR000600">
    <property type="entry name" value="ROK"/>
</dbReference>
<dbReference type="GO" id="GO:0016301">
    <property type="term" value="F:kinase activity"/>
    <property type="evidence" value="ECO:0007669"/>
    <property type="project" value="UniProtKB-KW"/>
</dbReference>
<keyword evidence="2" id="KW-0808">Transferase</keyword>
<proteinExistence type="inferred from homology"/>
<dbReference type="PANTHER" id="PTHR18964">
    <property type="entry name" value="ROK (REPRESSOR, ORF, KINASE) FAMILY"/>
    <property type="match status" value="1"/>
</dbReference>
<keyword evidence="3" id="KW-1185">Reference proteome</keyword>
<name>A0ABM8GBV7_9MICO</name>
<dbReference type="SUPFAM" id="SSF46785">
    <property type="entry name" value="Winged helix' DNA-binding domain"/>
    <property type="match status" value="1"/>
</dbReference>
<sequence>MSNTGSNLDRLRRGNLAAVLRIVHRAQQVSRAQITASTGLYRSTVGALVTELESLGLVIEGEPEATNRVGRPSPVVRPAPEVVALAVNPEVDAITVGVVGLGARVEHRVRLPVSSPATVERTVGLVAELMSAGDSGPLEGRRVVGVGVAVPGLVRAADGLVRWAPHLGWRDVPIAALLEEAVGVPAAADNDASLGALAEHLFGVGQGVDDLVYVNGGPSGIGGGVIAGGRPLRGAGGYAGEIGHNRPGVRGSEDRLSDSGALEDEVSRARLLAVLGLTEADEPTLARALLSSRDDAVRGELDRQRAILGTALSNAANVLNPSLIVLGGFLATILASDPERLAALVASQTLPPAAEDLRLDAAALAEDRLLIGAAELVFAPLLADPAAGPRR</sequence>
<reference evidence="3" key="1">
    <citation type="journal article" date="2019" name="Int. J. Syst. Evol. Microbiol.">
        <title>The Global Catalogue of Microorganisms (GCM) 10K type strain sequencing project: providing services to taxonomists for standard genome sequencing and annotation.</title>
        <authorList>
            <consortium name="The Broad Institute Genomics Platform"/>
            <consortium name="The Broad Institute Genome Sequencing Center for Infectious Disease"/>
            <person name="Wu L."/>
            <person name="Ma J."/>
        </authorList>
    </citation>
    <scope>NUCLEOTIDE SEQUENCE [LARGE SCALE GENOMIC DNA]</scope>
    <source>
        <strain evidence="3">NBRC 108725</strain>
    </source>
</reference>
<dbReference type="RefSeq" id="WP_286278966.1">
    <property type="nucleotide sequence ID" value="NZ_AP027731.1"/>
</dbReference>
<dbReference type="Gene3D" id="1.10.10.10">
    <property type="entry name" value="Winged helix-like DNA-binding domain superfamily/Winged helix DNA-binding domain"/>
    <property type="match status" value="1"/>
</dbReference>
<evidence type="ECO:0000256" key="1">
    <source>
        <dbReference type="ARBA" id="ARBA00006479"/>
    </source>
</evidence>
<organism evidence="2 3">
    <name type="scientific">Naasia aerilata</name>
    <dbReference type="NCBI Taxonomy" id="1162966"/>
    <lineage>
        <taxon>Bacteria</taxon>
        <taxon>Bacillati</taxon>
        <taxon>Actinomycetota</taxon>
        <taxon>Actinomycetes</taxon>
        <taxon>Micrococcales</taxon>
        <taxon>Microbacteriaceae</taxon>
        <taxon>Naasia</taxon>
    </lineage>
</organism>
<comment type="similarity">
    <text evidence="1">Belongs to the ROK (NagC/XylR) family.</text>
</comment>
<evidence type="ECO:0000313" key="2">
    <source>
        <dbReference type="EMBL" id="BDZ45721.1"/>
    </source>
</evidence>
<dbReference type="Gene3D" id="3.30.420.40">
    <property type="match status" value="2"/>
</dbReference>
<dbReference type="Pfam" id="PF00480">
    <property type="entry name" value="ROK"/>
    <property type="match status" value="1"/>
</dbReference>
<evidence type="ECO:0000313" key="3">
    <source>
        <dbReference type="Proteomes" id="UP001321498"/>
    </source>
</evidence>
<dbReference type="Proteomes" id="UP001321498">
    <property type="component" value="Chromosome"/>
</dbReference>
<keyword evidence="2" id="KW-0418">Kinase</keyword>
<protein>
    <submittedName>
        <fullName evidence="2">Sugar kinase</fullName>
    </submittedName>
</protein>
<dbReference type="EMBL" id="AP027731">
    <property type="protein sequence ID" value="BDZ45721.1"/>
    <property type="molecule type" value="Genomic_DNA"/>
</dbReference>
<dbReference type="PANTHER" id="PTHR18964:SF149">
    <property type="entry name" value="BIFUNCTIONAL UDP-N-ACETYLGLUCOSAMINE 2-EPIMERASE_N-ACETYLMANNOSAMINE KINASE"/>
    <property type="match status" value="1"/>
</dbReference>
<gene>
    <name evidence="2" type="ORF">GCM10025866_16300</name>
</gene>
<accession>A0ABM8GBV7</accession>
<dbReference type="InterPro" id="IPR043129">
    <property type="entry name" value="ATPase_NBD"/>
</dbReference>
<dbReference type="InterPro" id="IPR036388">
    <property type="entry name" value="WH-like_DNA-bd_sf"/>
</dbReference>